<evidence type="ECO:0000313" key="4">
    <source>
        <dbReference type="EnsemblPlants" id="Ma07_p16240.1"/>
    </source>
</evidence>
<accession>A0A804JWC2</accession>
<dbReference type="PANTHER" id="PTHR31642">
    <property type="entry name" value="TRICHOTHECENE 3-O-ACETYLTRANSFERASE"/>
    <property type="match status" value="1"/>
</dbReference>
<dbReference type="Gramene" id="Ma07_t16240.1">
    <property type="protein sequence ID" value="Ma07_p16240.1"/>
    <property type="gene ID" value="Ma07_g16240"/>
</dbReference>
<keyword evidence="2" id="KW-0808">Transferase</keyword>
<sequence>MVEVVESGMVVPGEQTPEGSIWLSNLDLLVIRAHTPVVYFYHPGGDSGFFSVQLLKAALAKALVPFYPLAGRLGFDSDGRLEIKCTGEGVLFVVARSDSTLEELGELAPSAEMNRLFVPNVESDEPPLCMFQVTFFKCGGVCLSTAVHHTAADGLSALCFVNAWSDIARGAELTVNPCLDRTLLRARSPPQVLFDHPEYVHRQVQQPTPSATVPSPVASAILTLSKDQLCRLKSRGKGVRPLSTFKAVVAHVWRCSCKARELADDEETRVYVIGDARTRMRPPLPEGYVGNAVFRTSVTARVAEVLSSPFEFGADKIHDAIARLDDDYVRSLIDYMEVSDVSGSITGRWRWSGADLWVVSWLGLPTHGADFGWGKPMYMSQASVVCGLVFVAHSPKDDGGVAVVLGLQQESMPRFKKAFYDNLETVEGAYRFDGMNFTRWQDKMKFMLTALNIFYVLDPNLQPIPDPTDDHTDEVKAEQKKRIEDEVMCRGYILNALSDRLYDLYTMEPSAKAIWNTLQFKYQAEEEERERVMEVEIVESSFVVPSEDTRKHSIWLSNLDLLLAPSSHTPTITLFRHNGDPNFFSVEILKAALAKALLHFYPLAGRVAVGEDGRLEIQCTGEGVLFVVARSTCTLDVLNDFTPSEEMRQLFVPSSDGNDHMCIMLQVTFFECGGVCLGIAAHHGVVDGVSALHFINTWSDIARGAEGTVVVSHDRTLLRARSPPTVPLEHFEYQCCNPRRQLSTTMAAKLKLSKDQITSLKTSVELGSGRRISTFEAVTAYVWRCACKARQLEADQETRLYLPVDVRSRLKPSLPPGYFGNAIVRTSVAVATGEIVSSPLQRTVEQMHDAVVRVDDEYIRSIIDLLELMKDIRDMDLGSWQESQNDLWVASWLRLPVYEADFGWGKPAFMARAFLNLKGMLYILRSPEGDGGITLIMTLEPENMPRFKKVFIQELDCSKQAGA</sequence>
<dbReference type="AlphaFoldDB" id="A0A804JWC2"/>
<dbReference type="GO" id="GO:0016747">
    <property type="term" value="F:acyltransferase activity, transferring groups other than amino-acyl groups"/>
    <property type="evidence" value="ECO:0000318"/>
    <property type="project" value="GO_Central"/>
</dbReference>
<protein>
    <submittedName>
        <fullName evidence="4">Uncharacterized protein</fullName>
    </submittedName>
</protein>
<dbReference type="EnsemblPlants" id="Ma07_t16240.1">
    <property type="protein sequence ID" value="Ma07_p16240.1"/>
    <property type="gene ID" value="Ma07_g16240"/>
</dbReference>
<dbReference type="InParanoid" id="A0A804JWC2"/>
<dbReference type="FunFam" id="3.30.559.10:FF:000015">
    <property type="entry name" value="Spermidine hydroxycinnamoyl transferase"/>
    <property type="match status" value="1"/>
</dbReference>
<evidence type="ECO:0000256" key="2">
    <source>
        <dbReference type="ARBA" id="ARBA00022679"/>
    </source>
</evidence>
<comment type="similarity">
    <text evidence="1">Belongs to the plant acyltransferase family.</text>
</comment>
<name>A0A804JWC2_MUSAM</name>
<dbReference type="Pfam" id="PF02458">
    <property type="entry name" value="Transferase"/>
    <property type="match status" value="2"/>
</dbReference>
<dbReference type="Pfam" id="PF14223">
    <property type="entry name" value="Retrotran_gag_2"/>
    <property type="match status" value="1"/>
</dbReference>
<evidence type="ECO:0000313" key="5">
    <source>
        <dbReference type="Proteomes" id="UP000012960"/>
    </source>
</evidence>
<keyword evidence="3" id="KW-0012">Acyltransferase</keyword>
<dbReference type="InterPro" id="IPR050317">
    <property type="entry name" value="Plant_Fungal_Acyltransferase"/>
</dbReference>
<dbReference type="FunFam" id="3.30.559.10:FF:000008">
    <property type="entry name" value="Tryptamine hydroxycinnamoyl transferase"/>
    <property type="match status" value="2"/>
</dbReference>
<dbReference type="InterPro" id="IPR023213">
    <property type="entry name" value="CAT-like_dom_sf"/>
</dbReference>
<organism evidence="4 5">
    <name type="scientific">Musa acuminata subsp. malaccensis</name>
    <name type="common">Wild banana</name>
    <name type="synonym">Musa malaccensis</name>
    <dbReference type="NCBI Taxonomy" id="214687"/>
    <lineage>
        <taxon>Eukaryota</taxon>
        <taxon>Viridiplantae</taxon>
        <taxon>Streptophyta</taxon>
        <taxon>Embryophyta</taxon>
        <taxon>Tracheophyta</taxon>
        <taxon>Spermatophyta</taxon>
        <taxon>Magnoliopsida</taxon>
        <taxon>Liliopsida</taxon>
        <taxon>Zingiberales</taxon>
        <taxon>Musaceae</taxon>
        <taxon>Musa</taxon>
    </lineage>
</organism>
<dbReference type="SUPFAM" id="SSF52777">
    <property type="entry name" value="CoA-dependent acyltransferases"/>
    <property type="match status" value="2"/>
</dbReference>
<dbReference type="Gene3D" id="3.30.559.10">
    <property type="entry name" value="Chloramphenicol acetyltransferase-like domain"/>
    <property type="match status" value="4"/>
</dbReference>
<dbReference type="OMA" id="ACFANEG"/>
<proteinExistence type="inferred from homology"/>
<dbReference type="Proteomes" id="UP000012960">
    <property type="component" value="Unplaced"/>
</dbReference>
<reference evidence="4" key="1">
    <citation type="submission" date="2021-05" db="UniProtKB">
        <authorList>
            <consortium name="EnsemblPlants"/>
        </authorList>
    </citation>
    <scope>IDENTIFICATION</scope>
    <source>
        <strain evidence="4">subsp. malaccensis</strain>
    </source>
</reference>
<keyword evidence="5" id="KW-1185">Reference proteome</keyword>
<evidence type="ECO:0000256" key="1">
    <source>
        <dbReference type="ARBA" id="ARBA00009861"/>
    </source>
</evidence>
<dbReference type="PANTHER" id="PTHR31642:SF138">
    <property type="entry name" value="PUTRESCINE HYDROXYCINNAMOYLTRANSFERASE 1"/>
    <property type="match status" value="1"/>
</dbReference>
<evidence type="ECO:0000256" key="3">
    <source>
        <dbReference type="ARBA" id="ARBA00023315"/>
    </source>
</evidence>